<dbReference type="PROSITE" id="PS00036">
    <property type="entry name" value="BZIP_BASIC"/>
    <property type="match status" value="1"/>
</dbReference>
<dbReference type="GeneTree" id="ENSGT00940000159745"/>
<evidence type="ECO:0000259" key="2">
    <source>
        <dbReference type="PROSITE" id="PS50217"/>
    </source>
</evidence>
<dbReference type="PROSITE" id="PS50217">
    <property type="entry name" value="BZIP"/>
    <property type="match status" value="1"/>
</dbReference>
<accession>A0A674GHL4</accession>
<dbReference type="SMART" id="SM00338">
    <property type="entry name" value="BRLZ"/>
    <property type="match status" value="1"/>
</dbReference>
<reference evidence="3" key="3">
    <citation type="submission" date="2025-09" db="UniProtKB">
        <authorList>
            <consortium name="Ensembl"/>
        </authorList>
    </citation>
    <scope>IDENTIFICATION</scope>
</reference>
<evidence type="ECO:0000256" key="1">
    <source>
        <dbReference type="SAM" id="MobiDB-lite"/>
    </source>
</evidence>
<dbReference type="SUPFAM" id="SSF57959">
    <property type="entry name" value="Leucine zipper domain"/>
    <property type="match status" value="1"/>
</dbReference>
<reference evidence="3 4" key="1">
    <citation type="journal article" date="2010" name="Nature">
        <title>The genome of a songbird.</title>
        <authorList>
            <person name="Warren W.C."/>
            <person name="Clayton D.F."/>
            <person name="Ellegren H."/>
            <person name="Arnold A.P."/>
            <person name="Hillier L.W."/>
            <person name="Kunstner A."/>
            <person name="Searle S."/>
            <person name="White S."/>
            <person name="Vilella A.J."/>
            <person name="Fairley S."/>
            <person name="Heger A."/>
            <person name="Kong L."/>
            <person name="Ponting C.P."/>
            <person name="Jarvis E.D."/>
            <person name="Mello C.V."/>
            <person name="Minx P."/>
            <person name="Lovell P."/>
            <person name="Velho T.A."/>
            <person name="Ferris M."/>
            <person name="Balakrishnan C.N."/>
            <person name="Sinha S."/>
            <person name="Blatti C."/>
            <person name="London S.E."/>
            <person name="Li Y."/>
            <person name="Lin Y.C."/>
            <person name="George J."/>
            <person name="Sweedler J."/>
            <person name="Southey B."/>
            <person name="Gunaratne P."/>
            <person name="Watson M."/>
            <person name="Nam K."/>
            <person name="Backstrom N."/>
            <person name="Smeds L."/>
            <person name="Nabholz B."/>
            <person name="Itoh Y."/>
            <person name="Whitney O."/>
            <person name="Pfenning A.R."/>
            <person name="Howard J."/>
            <person name="Volker M."/>
            <person name="Skinner B.M."/>
            <person name="Griffin D.K."/>
            <person name="Ye L."/>
            <person name="McLaren W.M."/>
            <person name="Flicek P."/>
            <person name="Quesada V."/>
            <person name="Velasco G."/>
            <person name="Lopez-Otin C."/>
            <person name="Puente X.S."/>
            <person name="Olender T."/>
            <person name="Lancet D."/>
            <person name="Smit A.F."/>
            <person name="Hubley R."/>
            <person name="Konkel M.K."/>
            <person name="Walker J.A."/>
            <person name="Batzer M.A."/>
            <person name="Gu W."/>
            <person name="Pollock D.D."/>
            <person name="Chen L."/>
            <person name="Cheng Z."/>
            <person name="Eichler E.E."/>
            <person name="Stapley J."/>
            <person name="Slate J."/>
            <person name="Ekblom R."/>
            <person name="Birkhead T."/>
            <person name="Burke T."/>
            <person name="Burt D."/>
            <person name="Scharff C."/>
            <person name="Adam I."/>
            <person name="Richard H."/>
            <person name="Sultan M."/>
            <person name="Soldatov A."/>
            <person name="Lehrach H."/>
            <person name="Edwards S.V."/>
            <person name="Yang S.P."/>
            <person name="Li X."/>
            <person name="Graves T."/>
            <person name="Fulton L."/>
            <person name="Nelson J."/>
            <person name="Chinwalla A."/>
            <person name="Hou S."/>
            <person name="Mardis E.R."/>
            <person name="Wilson R.K."/>
        </authorList>
    </citation>
    <scope>NUCLEOTIDE SEQUENCE [LARGE SCALE GENOMIC DNA]</scope>
</reference>
<dbReference type="PANTHER" id="PTHR23351">
    <property type="entry name" value="FOS TRANSCRIPTION FACTOR-RELATED"/>
    <property type="match status" value="1"/>
</dbReference>
<dbReference type="Proteomes" id="UP000007754">
    <property type="component" value="Chromosome 5"/>
</dbReference>
<dbReference type="PRINTS" id="PR00042">
    <property type="entry name" value="LEUZIPPRFOS"/>
</dbReference>
<proteinExistence type="predicted"/>
<dbReference type="OrthoDB" id="2596881at2759"/>
<feature type="region of interest" description="Disordered" evidence="1">
    <location>
        <begin position="58"/>
        <end position="89"/>
    </location>
</feature>
<evidence type="ECO:0000313" key="3">
    <source>
        <dbReference type="Ensembl" id="ENSTGUP00000021907.1"/>
    </source>
</evidence>
<dbReference type="GO" id="GO:0000978">
    <property type="term" value="F:RNA polymerase II cis-regulatory region sequence-specific DNA binding"/>
    <property type="evidence" value="ECO:0007669"/>
    <property type="project" value="TreeGrafter"/>
</dbReference>
<dbReference type="GO" id="GO:0005634">
    <property type="term" value="C:nucleus"/>
    <property type="evidence" value="ECO:0007669"/>
    <property type="project" value="TreeGrafter"/>
</dbReference>
<sequence>MMPGQIPDPSLAAGALPGLGPLTGLPGTALTAEELKCADIRNIGAMISPLQFLEVKLGKRPQPVKSELDEEEERRKRRREKNKVAAARCRNKKKERTEFLQRESERLELMNAELKAQIEELKQERQQLILMLNRHRPTCIVRTDSIKTPESEANPLLEQLEKK</sequence>
<organism evidence="3 4">
    <name type="scientific">Taeniopygia guttata</name>
    <name type="common">Zebra finch</name>
    <name type="synonym">Poephila guttata</name>
    <dbReference type="NCBI Taxonomy" id="59729"/>
    <lineage>
        <taxon>Eukaryota</taxon>
        <taxon>Metazoa</taxon>
        <taxon>Chordata</taxon>
        <taxon>Craniata</taxon>
        <taxon>Vertebrata</taxon>
        <taxon>Euteleostomi</taxon>
        <taxon>Archelosauria</taxon>
        <taxon>Archosauria</taxon>
        <taxon>Dinosauria</taxon>
        <taxon>Saurischia</taxon>
        <taxon>Theropoda</taxon>
        <taxon>Coelurosauria</taxon>
        <taxon>Aves</taxon>
        <taxon>Neognathae</taxon>
        <taxon>Neoaves</taxon>
        <taxon>Telluraves</taxon>
        <taxon>Australaves</taxon>
        <taxon>Passeriformes</taxon>
        <taxon>Passeroidea</taxon>
        <taxon>Estrildidae</taxon>
        <taxon>Estrildinae</taxon>
        <taxon>Taeniopygia</taxon>
    </lineage>
</organism>
<dbReference type="InterPro" id="IPR004827">
    <property type="entry name" value="bZIP"/>
</dbReference>
<feature type="domain" description="BZIP" evidence="2">
    <location>
        <begin position="72"/>
        <end position="135"/>
    </location>
</feature>
<keyword evidence="4" id="KW-1185">Reference proteome</keyword>
<reference evidence="3" key="2">
    <citation type="submission" date="2025-08" db="UniProtKB">
        <authorList>
            <consortium name="Ensembl"/>
        </authorList>
    </citation>
    <scope>IDENTIFICATION</scope>
</reference>
<dbReference type="AlphaFoldDB" id="A0A674GHL4"/>
<protein>
    <submittedName>
        <fullName evidence="3">Basic leucine zipper ATF-like transcription factor</fullName>
    </submittedName>
</protein>
<dbReference type="Ensembl" id="ENSTGUT00000024666.1">
    <property type="protein sequence ID" value="ENSTGUP00000021907.1"/>
    <property type="gene ID" value="ENSTGUG00000028382.1"/>
</dbReference>
<dbReference type="InterPro" id="IPR046347">
    <property type="entry name" value="bZIP_sf"/>
</dbReference>
<name>A0A674GHL4_TAEGU</name>
<dbReference type="PANTHER" id="PTHR23351:SF10">
    <property type="entry name" value="JUN DIMERIZATION PROTEIN 2"/>
    <property type="match status" value="1"/>
</dbReference>
<evidence type="ECO:0000313" key="4">
    <source>
        <dbReference type="Proteomes" id="UP000007754"/>
    </source>
</evidence>
<dbReference type="FunFam" id="1.20.5.170:FF:000006">
    <property type="entry name" value="fos-related antigen 2 isoform X1"/>
    <property type="match status" value="1"/>
</dbReference>
<dbReference type="Pfam" id="PF00170">
    <property type="entry name" value="bZIP_1"/>
    <property type="match status" value="1"/>
</dbReference>
<gene>
    <name evidence="3" type="primary">BATF</name>
</gene>
<dbReference type="Gene3D" id="1.20.5.170">
    <property type="match status" value="1"/>
</dbReference>
<dbReference type="InterPro" id="IPR000837">
    <property type="entry name" value="AP-1"/>
</dbReference>
<dbReference type="GO" id="GO:0000981">
    <property type="term" value="F:DNA-binding transcription factor activity, RNA polymerase II-specific"/>
    <property type="evidence" value="ECO:0007669"/>
    <property type="project" value="TreeGrafter"/>
</dbReference>